<evidence type="ECO:0000256" key="2">
    <source>
        <dbReference type="ARBA" id="ARBA00022598"/>
    </source>
</evidence>
<sequence>MLLTDIIRAGAARYGPEVAVRFGDEALSFAAVDALSTGMALRLGRDLSAGAMLGILASNGLMSLPLDFACAKARVVRVPLNARLSLTEHETMLRRAGVGLLVYSPDQRERAEVLAGLVPGLGLLALDELATGADVEGGPLPEPAADDPVLAVFTSGTTGRLKAVVHSQASYGAVALNILGNLVDPRRGDAMLHAASLFHASGTLLLPYWLRGGAAAVLPGFEPAAYMDAVERWRPTAVMLVPTMLGMLLDHPGFDPARFSSVDTILYGASPMPRPLIERALAALGPRFVQFYGQTEAPLAIAALSKEDHRDSCRLGACGRPARDVEVRVEAPPGEPGEVLLRAPFRMVGYHDEPALTAETITSDGWLRTRDIGRIDEDGYLTLVDRTSDMIVTGGYNVYPKEVEDTLLAHPAVREAVVVGVPDAKWGEAVLAFVVLRSGASAQADALRSHCQERLARYKTPKEIRFLDAVPVSAVGKPLRRALRDPFWTGRDRRVG</sequence>
<dbReference type="GO" id="GO:0006631">
    <property type="term" value="P:fatty acid metabolic process"/>
    <property type="evidence" value="ECO:0007669"/>
    <property type="project" value="TreeGrafter"/>
</dbReference>
<evidence type="ECO:0000256" key="5">
    <source>
        <dbReference type="ARBA" id="ARBA00067668"/>
    </source>
</evidence>
<dbReference type="Proteomes" id="UP000441389">
    <property type="component" value="Unassembled WGS sequence"/>
</dbReference>
<dbReference type="InterPro" id="IPR000873">
    <property type="entry name" value="AMP-dep_synth/lig_dom"/>
</dbReference>
<evidence type="ECO:0000313" key="9">
    <source>
        <dbReference type="Proteomes" id="UP000441389"/>
    </source>
</evidence>
<evidence type="ECO:0000256" key="1">
    <source>
        <dbReference type="ARBA" id="ARBA00006432"/>
    </source>
</evidence>
<evidence type="ECO:0000256" key="4">
    <source>
        <dbReference type="ARBA" id="ARBA00066616"/>
    </source>
</evidence>
<dbReference type="RefSeq" id="WP_157026019.1">
    <property type="nucleotide sequence ID" value="NZ_WQMS01000006.1"/>
</dbReference>
<dbReference type="Pfam" id="PF13193">
    <property type="entry name" value="AMP-binding_C"/>
    <property type="match status" value="1"/>
</dbReference>
<organism evidence="8 9">
    <name type="scientific">Sphingomonas horti</name>
    <dbReference type="NCBI Taxonomy" id="2682842"/>
    <lineage>
        <taxon>Bacteria</taxon>
        <taxon>Pseudomonadati</taxon>
        <taxon>Pseudomonadota</taxon>
        <taxon>Alphaproteobacteria</taxon>
        <taxon>Sphingomonadales</taxon>
        <taxon>Sphingomonadaceae</taxon>
        <taxon>Sphingomonas</taxon>
    </lineage>
</organism>
<reference evidence="8 9" key="1">
    <citation type="submission" date="2019-12" db="EMBL/GenBank/DDBJ databases">
        <authorList>
            <person name="Huq M.A."/>
        </authorList>
    </citation>
    <scope>NUCLEOTIDE SEQUENCE [LARGE SCALE GENOMIC DNA]</scope>
    <source>
        <strain evidence="8 9">MAH-20</strain>
    </source>
</reference>
<dbReference type="SUPFAM" id="SSF56801">
    <property type="entry name" value="Acetyl-CoA synthetase-like"/>
    <property type="match status" value="1"/>
</dbReference>
<comment type="similarity">
    <text evidence="1">Belongs to the ATP-dependent AMP-binding enzyme family.</text>
</comment>
<evidence type="ECO:0000259" key="7">
    <source>
        <dbReference type="Pfam" id="PF13193"/>
    </source>
</evidence>
<keyword evidence="9" id="KW-1185">Reference proteome</keyword>
<feature type="domain" description="AMP-dependent synthetase/ligase" evidence="6">
    <location>
        <begin position="10"/>
        <end position="351"/>
    </location>
</feature>
<dbReference type="EC" id="6.2.1.44" evidence="4"/>
<dbReference type="PANTHER" id="PTHR43201">
    <property type="entry name" value="ACYL-COA SYNTHETASE"/>
    <property type="match status" value="1"/>
</dbReference>
<dbReference type="Pfam" id="PF00501">
    <property type="entry name" value="AMP-binding"/>
    <property type="match status" value="1"/>
</dbReference>
<dbReference type="InterPro" id="IPR045851">
    <property type="entry name" value="AMP-bd_C_sf"/>
</dbReference>
<dbReference type="InterPro" id="IPR025110">
    <property type="entry name" value="AMP-bd_C"/>
</dbReference>
<dbReference type="AlphaFoldDB" id="A0A6I4IY46"/>
<gene>
    <name evidence="8" type="ORF">GON01_03605</name>
</gene>
<dbReference type="Gene3D" id="3.30.300.30">
    <property type="match status" value="1"/>
</dbReference>
<keyword evidence="2" id="KW-0436">Ligase</keyword>
<proteinExistence type="inferred from homology"/>
<dbReference type="FunFam" id="3.30.300.30:FF:000008">
    <property type="entry name" value="2,3-dihydroxybenzoate-AMP ligase"/>
    <property type="match status" value="1"/>
</dbReference>
<accession>A0A6I4IY46</accession>
<dbReference type="Gene3D" id="3.40.50.12780">
    <property type="entry name" value="N-terminal domain of ligase-like"/>
    <property type="match status" value="1"/>
</dbReference>
<evidence type="ECO:0000313" key="8">
    <source>
        <dbReference type="EMBL" id="MVO77024.1"/>
    </source>
</evidence>
<evidence type="ECO:0000256" key="3">
    <source>
        <dbReference type="ARBA" id="ARBA00051915"/>
    </source>
</evidence>
<protein>
    <recommendedName>
        <fullName evidence="5">3-methylmercaptopropionyl-CoA ligase</fullName>
        <ecNumber evidence="4">6.2.1.44</ecNumber>
    </recommendedName>
</protein>
<dbReference type="GO" id="GO:0031956">
    <property type="term" value="F:medium-chain fatty acid-CoA ligase activity"/>
    <property type="evidence" value="ECO:0007669"/>
    <property type="project" value="TreeGrafter"/>
</dbReference>
<dbReference type="InterPro" id="IPR042099">
    <property type="entry name" value="ANL_N_sf"/>
</dbReference>
<feature type="domain" description="AMP-binding enzyme C-terminal" evidence="7">
    <location>
        <begin position="402"/>
        <end position="477"/>
    </location>
</feature>
<evidence type="ECO:0000259" key="6">
    <source>
        <dbReference type="Pfam" id="PF00501"/>
    </source>
</evidence>
<name>A0A6I4IY46_9SPHN</name>
<comment type="caution">
    <text evidence="8">The sequence shown here is derived from an EMBL/GenBank/DDBJ whole genome shotgun (WGS) entry which is preliminary data.</text>
</comment>
<comment type="catalytic activity">
    <reaction evidence="3">
        <text>3-(methylsulfanyl)propanoate + ATP + CoA = 3-(methylsulfanyl)propanoyl-CoA + AMP + diphosphate</text>
        <dbReference type="Rhea" id="RHEA:43052"/>
        <dbReference type="ChEBI" id="CHEBI:30616"/>
        <dbReference type="ChEBI" id="CHEBI:33019"/>
        <dbReference type="ChEBI" id="CHEBI:49016"/>
        <dbReference type="ChEBI" id="CHEBI:57287"/>
        <dbReference type="ChEBI" id="CHEBI:82815"/>
        <dbReference type="ChEBI" id="CHEBI:456215"/>
        <dbReference type="EC" id="6.2.1.44"/>
    </reaction>
    <physiologicalReaction direction="left-to-right" evidence="3">
        <dbReference type="Rhea" id="RHEA:43053"/>
    </physiologicalReaction>
</comment>
<dbReference type="EMBL" id="WQMS01000006">
    <property type="protein sequence ID" value="MVO77024.1"/>
    <property type="molecule type" value="Genomic_DNA"/>
</dbReference>
<dbReference type="PANTHER" id="PTHR43201:SF32">
    <property type="entry name" value="2-SUCCINYLBENZOATE--COA LIGASE, CHLOROPLASTIC_PEROXISOMAL"/>
    <property type="match status" value="1"/>
</dbReference>